<evidence type="ECO:0000313" key="2">
    <source>
        <dbReference type="Proteomes" id="UP001067708"/>
    </source>
</evidence>
<evidence type="ECO:0008006" key="3">
    <source>
        <dbReference type="Google" id="ProtNLM"/>
    </source>
</evidence>
<reference evidence="1" key="1">
    <citation type="submission" date="2022-09" db="EMBL/GenBank/DDBJ databases">
        <title>Genome analysis and characterization of larvicidal activity of Brevibacillus strains.</title>
        <authorList>
            <person name="Patrusheva E.V."/>
            <person name="Izotova A.O."/>
            <person name="Toshchakov S.V."/>
            <person name="Sineoky S.P."/>
        </authorList>
    </citation>
    <scope>NUCLEOTIDE SEQUENCE</scope>
    <source>
        <strain evidence="1">VKPM_B-13244</strain>
    </source>
</reference>
<proteinExistence type="predicted"/>
<dbReference type="RefSeq" id="WP_258416072.1">
    <property type="nucleotide sequence ID" value="NZ_JAPTNG010000001.1"/>
</dbReference>
<sequence>MSPKVGASQWLRYNPVELVYEYVDGGKKTRLVYQVKERMVDKNVFIDATTGKAVFVDR</sequence>
<protein>
    <recommendedName>
        <fullName evidence="3">PepSY domain-containing protein</fullName>
    </recommendedName>
</protein>
<comment type="caution">
    <text evidence="1">The sequence shown here is derived from an EMBL/GenBank/DDBJ whole genome shotgun (WGS) entry which is preliminary data.</text>
</comment>
<gene>
    <name evidence="1" type="ORF">O0535_00460</name>
</gene>
<dbReference type="Proteomes" id="UP001067708">
    <property type="component" value="Unassembled WGS sequence"/>
</dbReference>
<organism evidence="1 2">
    <name type="scientific">Brevibacillus halotolerans</name>
    <dbReference type="NCBI Taxonomy" id="1507437"/>
    <lineage>
        <taxon>Bacteria</taxon>
        <taxon>Bacillati</taxon>
        <taxon>Bacillota</taxon>
        <taxon>Bacilli</taxon>
        <taxon>Bacillales</taxon>
        <taxon>Paenibacillaceae</taxon>
        <taxon>Brevibacillus</taxon>
    </lineage>
</organism>
<evidence type="ECO:0000313" key="1">
    <source>
        <dbReference type="EMBL" id="MCZ0829259.1"/>
    </source>
</evidence>
<keyword evidence="2" id="KW-1185">Reference proteome</keyword>
<dbReference type="EMBL" id="JAPTNG010000001">
    <property type="protein sequence ID" value="MCZ0829259.1"/>
    <property type="molecule type" value="Genomic_DNA"/>
</dbReference>
<name>A0ABT4HS81_9BACL</name>
<accession>A0ABT4HS81</accession>